<reference evidence="1 2" key="1">
    <citation type="journal article" date="2020" name="Int. J. Syst. Evol. Microbiol.">
        <title>Novel acetic acid bacteria from cider fermentations: Acetobacter conturbans sp. nov. and Acetobacter fallax sp. nov.</title>
        <authorList>
            <person name="Sombolestani A.S."/>
            <person name="Cleenwerck I."/>
            <person name="Cnockaert M."/>
            <person name="Borremans W."/>
            <person name="Wieme A.D."/>
            <person name="De Vuyst L."/>
            <person name="Vandamme P."/>
        </authorList>
    </citation>
    <scope>NUCLEOTIDE SEQUENCE [LARGE SCALE GENOMIC DNA]</scope>
    <source>
        <strain evidence="1 2">LMG 1637</strain>
    </source>
</reference>
<dbReference type="EMBL" id="WOSW01000026">
    <property type="protein sequence ID" value="NHO33388.1"/>
    <property type="molecule type" value="Genomic_DNA"/>
</dbReference>
<name>A0ABX0KEN5_9PROT</name>
<gene>
    <name evidence="1" type="ORF">GOB84_12585</name>
</gene>
<organism evidence="1 2">
    <name type="scientific">Acetobacter fallax</name>
    <dbReference type="NCBI Taxonomy" id="1737473"/>
    <lineage>
        <taxon>Bacteria</taxon>
        <taxon>Pseudomonadati</taxon>
        <taxon>Pseudomonadota</taxon>
        <taxon>Alphaproteobacteria</taxon>
        <taxon>Acetobacterales</taxon>
        <taxon>Acetobacteraceae</taxon>
        <taxon>Acetobacter</taxon>
    </lineage>
</organism>
<proteinExistence type="predicted"/>
<keyword evidence="2" id="KW-1185">Reference proteome</keyword>
<evidence type="ECO:0000313" key="1">
    <source>
        <dbReference type="EMBL" id="NHO33388.1"/>
    </source>
</evidence>
<evidence type="ECO:0000313" key="2">
    <source>
        <dbReference type="Proteomes" id="UP000615326"/>
    </source>
</evidence>
<dbReference type="Proteomes" id="UP000615326">
    <property type="component" value="Unassembled WGS sequence"/>
</dbReference>
<accession>A0ABX0KEN5</accession>
<protein>
    <submittedName>
        <fullName evidence="1">Uncharacterized protein</fullName>
    </submittedName>
</protein>
<sequence>MAGAVEEVSGAAFCAGDAEEEVAGDNTLLPAVPVPAMRQPQQPRLSATQDCGVSCSCLSLAHLILLSQNETATVCIGSDAIDAA</sequence>
<comment type="caution">
    <text evidence="1">The sequence shown here is derived from an EMBL/GenBank/DDBJ whole genome shotgun (WGS) entry which is preliminary data.</text>
</comment>
<dbReference type="RefSeq" id="WP_173577907.1">
    <property type="nucleotide sequence ID" value="NZ_WOSW01000026.1"/>
</dbReference>